<protein>
    <submittedName>
        <fullName evidence="1">Uncharacterized protein</fullName>
    </submittedName>
</protein>
<proteinExistence type="predicted"/>
<accession>A0A7J8T6X3</accession>
<dbReference type="Proteomes" id="UP000593561">
    <property type="component" value="Unassembled WGS sequence"/>
</dbReference>
<organism evidence="1 2">
    <name type="scientific">Gossypium davidsonii</name>
    <name type="common">Davidson's cotton</name>
    <name type="synonym">Gossypium klotzschianum subsp. davidsonii</name>
    <dbReference type="NCBI Taxonomy" id="34287"/>
    <lineage>
        <taxon>Eukaryota</taxon>
        <taxon>Viridiplantae</taxon>
        <taxon>Streptophyta</taxon>
        <taxon>Embryophyta</taxon>
        <taxon>Tracheophyta</taxon>
        <taxon>Spermatophyta</taxon>
        <taxon>Magnoliopsida</taxon>
        <taxon>eudicotyledons</taxon>
        <taxon>Gunneridae</taxon>
        <taxon>Pentapetalae</taxon>
        <taxon>rosids</taxon>
        <taxon>malvids</taxon>
        <taxon>Malvales</taxon>
        <taxon>Malvaceae</taxon>
        <taxon>Malvoideae</taxon>
        <taxon>Gossypium</taxon>
    </lineage>
</organism>
<dbReference type="AlphaFoldDB" id="A0A7J8T6X3"/>
<dbReference type="EMBL" id="JABFAC010237147">
    <property type="protein sequence ID" value="MBA0634154.1"/>
    <property type="molecule type" value="Genomic_DNA"/>
</dbReference>
<sequence>MIFLVEKVLLLMDRFFEMLLVGDMD</sequence>
<evidence type="ECO:0000313" key="1">
    <source>
        <dbReference type="EMBL" id="MBA0634154.1"/>
    </source>
</evidence>
<keyword evidence="2" id="KW-1185">Reference proteome</keyword>
<name>A0A7J8T6X3_GOSDV</name>
<gene>
    <name evidence="1" type="ORF">Godav_000022</name>
</gene>
<evidence type="ECO:0000313" key="2">
    <source>
        <dbReference type="Proteomes" id="UP000593561"/>
    </source>
</evidence>
<reference evidence="1 2" key="1">
    <citation type="journal article" date="2019" name="Genome Biol. Evol.">
        <title>Insights into the evolution of the New World diploid cottons (Gossypium, subgenus Houzingenia) based on genome sequencing.</title>
        <authorList>
            <person name="Grover C.E."/>
            <person name="Arick M.A. 2nd"/>
            <person name="Thrash A."/>
            <person name="Conover J.L."/>
            <person name="Sanders W.S."/>
            <person name="Peterson D.G."/>
            <person name="Frelichowski J.E."/>
            <person name="Scheffler J.A."/>
            <person name="Scheffler B.E."/>
            <person name="Wendel J.F."/>
        </authorList>
    </citation>
    <scope>NUCLEOTIDE SEQUENCE [LARGE SCALE GENOMIC DNA]</scope>
    <source>
        <strain evidence="1">27</strain>
        <tissue evidence="1">Leaf</tissue>
    </source>
</reference>
<comment type="caution">
    <text evidence="1">The sequence shown here is derived from an EMBL/GenBank/DDBJ whole genome shotgun (WGS) entry which is preliminary data.</text>
</comment>